<gene>
    <name evidence="1" type="ORF">E5P55_00165</name>
</gene>
<keyword evidence="2" id="KW-1185">Reference proteome</keyword>
<name>A0A7T0BRB8_9BACT</name>
<proteinExistence type="predicted"/>
<accession>A0A7T0BRB8</accession>
<evidence type="ECO:0000313" key="1">
    <source>
        <dbReference type="EMBL" id="QPJ58409.1"/>
    </source>
</evidence>
<reference evidence="1 2" key="1">
    <citation type="journal article" date="2020" name="Sci. Rep.">
        <title>Morphology, ultrastructure, genomics, and phylogeny of Euplotes vanleeuwenhoeki sp. nov. and its ultra-reduced endosymbiont Candidatus Pinguicoccus supinus sp. nov.</title>
        <authorList>
            <person name="Serra V."/>
            <person name="Gammuto L."/>
            <person name="Nitla V."/>
            <person name="Castelli M."/>
            <person name="Lanzoni O."/>
            <person name="Sassera D."/>
            <person name="Bandi C."/>
            <person name="Sandeep B.V."/>
            <person name="Verni F."/>
            <person name="Modeo L."/>
            <person name="Petroni G."/>
        </authorList>
    </citation>
    <scope>NUCLEOTIDE SEQUENCE [LARGE SCALE GENOMIC DNA]</scope>
    <source>
        <strain evidence="1 2">KKR18_Esm</strain>
    </source>
</reference>
<protein>
    <submittedName>
        <fullName evidence="1">Uncharacterized protein</fullName>
    </submittedName>
</protein>
<sequence length="109" mass="13495">MKEKKFVYNRESFTFGFINNNLYLNNNYYTYGEILENNQKNCIQILRKRKKKFYKPGDYVGVYPENIYVKNQFLNSIFYVFKLFKQVDLYFLKDLFKKYKSLCFKDINF</sequence>
<dbReference type="EMBL" id="CP039370">
    <property type="protein sequence ID" value="QPJ58409.1"/>
    <property type="molecule type" value="Genomic_DNA"/>
</dbReference>
<dbReference type="KEGG" id="psup:E5P55_00165"/>
<evidence type="ECO:0000313" key="2">
    <source>
        <dbReference type="Proteomes" id="UP000594451"/>
    </source>
</evidence>
<dbReference type="Proteomes" id="UP000594451">
    <property type="component" value="Chromosome"/>
</dbReference>
<organism evidence="1 2">
    <name type="scientific">Candidatus Pinguicoccus supinus</name>
    <dbReference type="NCBI Taxonomy" id="2529394"/>
    <lineage>
        <taxon>Bacteria</taxon>
        <taxon>Pseudomonadati</taxon>
        <taxon>Verrucomicrobiota</taxon>
        <taxon>Candidatus Pinguicoccus</taxon>
    </lineage>
</organism>
<dbReference type="AlphaFoldDB" id="A0A7T0BRB8"/>